<organism evidence="1">
    <name type="scientific">marine metagenome</name>
    <dbReference type="NCBI Taxonomy" id="408172"/>
    <lineage>
        <taxon>unclassified sequences</taxon>
        <taxon>metagenomes</taxon>
        <taxon>ecological metagenomes</taxon>
    </lineage>
</organism>
<gene>
    <name evidence="1" type="ORF">METZ01_LOCUS85262</name>
</gene>
<sequence length="64" mass="7292">MGMSLVEFTEDSSEGCGVILNESTVKDRLFCGMKSIHYVRGKVQYYLCEDCYIQSQFPDGIQNK</sequence>
<evidence type="ECO:0000313" key="1">
    <source>
        <dbReference type="EMBL" id="SVA32408.1"/>
    </source>
</evidence>
<reference evidence="1" key="1">
    <citation type="submission" date="2018-05" db="EMBL/GenBank/DDBJ databases">
        <authorList>
            <person name="Lanie J.A."/>
            <person name="Ng W.-L."/>
            <person name="Kazmierczak K.M."/>
            <person name="Andrzejewski T.M."/>
            <person name="Davidsen T.M."/>
            <person name="Wayne K.J."/>
            <person name="Tettelin H."/>
            <person name="Glass J.I."/>
            <person name="Rusch D."/>
            <person name="Podicherti R."/>
            <person name="Tsui H.-C.T."/>
            <person name="Winkler M.E."/>
        </authorList>
    </citation>
    <scope>NUCLEOTIDE SEQUENCE</scope>
</reference>
<accession>A0A381UXT0</accession>
<dbReference type="EMBL" id="UINC01007275">
    <property type="protein sequence ID" value="SVA32408.1"/>
    <property type="molecule type" value="Genomic_DNA"/>
</dbReference>
<protein>
    <submittedName>
        <fullName evidence="1">Uncharacterized protein</fullName>
    </submittedName>
</protein>
<proteinExistence type="predicted"/>
<name>A0A381UXT0_9ZZZZ</name>
<dbReference type="AlphaFoldDB" id="A0A381UXT0"/>